<evidence type="ECO:0000256" key="2">
    <source>
        <dbReference type="ARBA" id="ARBA00022692"/>
    </source>
</evidence>
<dbReference type="GO" id="GO:0045332">
    <property type="term" value="P:phospholipid translocation"/>
    <property type="evidence" value="ECO:0007669"/>
    <property type="project" value="TreeGrafter"/>
</dbReference>
<name>A0A1L0BK42_9ASCO</name>
<keyword evidence="4 5" id="KW-0472">Membrane</keyword>
<organism evidence="6 7">
    <name type="scientific">Sungouiella intermedia</name>
    <dbReference type="NCBI Taxonomy" id="45354"/>
    <lineage>
        <taxon>Eukaryota</taxon>
        <taxon>Fungi</taxon>
        <taxon>Dikarya</taxon>
        <taxon>Ascomycota</taxon>
        <taxon>Saccharomycotina</taxon>
        <taxon>Pichiomycetes</taxon>
        <taxon>Metschnikowiaceae</taxon>
        <taxon>Sungouiella</taxon>
    </lineage>
</organism>
<evidence type="ECO:0000256" key="5">
    <source>
        <dbReference type="SAM" id="Phobius"/>
    </source>
</evidence>
<protein>
    <submittedName>
        <fullName evidence="6">CIC11C00000005986</fullName>
    </submittedName>
</protein>
<feature type="transmembrane region" description="Helical" evidence="5">
    <location>
        <begin position="79"/>
        <end position="99"/>
    </location>
</feature>
<keyword evidence="2 5" id="KW-0812">Transmembrane</keyword>
<dbReference type="PANTHER" id="PTHR14856:SF9">
    <property type="entry name" value="PQ-LOOP REPEAT-CONTAINING PROTEIN 1"/>
    <property type="match status" value="1"/>
</dbReference>
<dbReference type="GO" id="GO:0016020">
    <property type="term" value="C:membrane"/>
    <property type="evidence" value="ECO:0007669"/>
    <property type="project" value="UniProtKB-SubCell"/>
</dbReference>
<dbReference type="Gene3D" id="1.20.1280.290">
    <property type="match status" value="1"/>
</dbReference>
<feature type="transmembrane region" description="Helical" evidence="5">
    <location>
        <begin position="23"/>
        <end position="45"/>
    </location>
</feature>
<evidence type="ECO:0000313" key="6">
    <source>
        <dbReference type="EMBL" id="SGZ51539.1"/>
    </source>
</evidence>
<dbReference type="GO" id="GO:0005829">
    <property type="term" value="C:cytosol"/>
    <property type="evidence" value="ECO:0007669"/>
    <property type="project" value="GOC"/>
</dbReference>
<comment type="subcellular location">
    <subcellularLocation>
        <location evidence="1">Membrane</location>
        <topology evidence="1">Multi-pass membrane protein</topology>
    </subcellularLocation>
</comment>
<dbReference type="PANTHER" id="PTHR14856">
    <property type="entry name" value="PQ-LOOP REPEAT-CONTAINING PROTEIN 1-LIKE PROTEIN"/>
    <property type="match status" value="1"/>
</dbReference>
<feature type="transmembrane region" description="Helical" evidence="5">
    <location>
        <begin position="205"/>
        <end position="227"/>
    </location>
</feature>
<keyword evidence="3 5" id="KW-1133">Transmembrane helix</keyword>
<sequence>MIESLIPKEYMSYFDVLPDVHKVANVAISMTPLYTYGTACWGIYYRKLSVGFSIDICATMIMASVLRILYYFIAPYEVALLRQLFIMVLMQCLLLKVLLKYRPASYNPDTLSDPPDISEKLANLPKLSTSQYRYDTSQFYSFLLGLTGQYAAIFFSQTICLFDVYYKRPACFWQWIDEYRYWRFIAVFSTTFAVLTVMFRNSTFYASFIGIFGLFIEALLPLPQILMLQRLRTVENFKVILLVSWLCGDCLKLSYLFFGTDDVSSIFILAGLFQMALDLVILYQYFHFRALDQQKASALIPMFEMPPVATTHE</sequence>
<evidence type="ECO:0000313" key="7">
    <source>
        <dbReference type="Proteomes" id="UP000182259"/>
    </source>
</evidence>
<feature type="transmembrane region" description="Helical" evidence="5">
    <location>
        <begin position="181"/>
        <end position="199"/>
    </location>
</feature>
<evidence type="ECO:0000256" key="3">
    <source>
        <dbReference type="ARBA" id="ARBA00022989"/>
    </source>
</evidence>
<accession>A0A1L0BK42</accession>
<dbReference type="GO" id="GO:0005802">
    <property type="term" value="C:trans-Golgi network"/>
    <property type="evidence" value="ECO:0007669"/>
    <property type="project" value="TreeGrafter"/>
</dbReference>
<dbReference type="InterPro" id="IPR006603">
    <property type="entry name" value="PQ-loop_rpt"/>
</dbReference>
<feature type="transmembrane region" description="Helical" evidence="5">
    <location>
        <begin position="264"/>
        <end position="286"/>
    </location>
</feature>
<proteinExistence type="predicted"/>
<dbReference type="GO" id="GO:0005768">
    <property type="term" value="C:endosome"/>
    <property type="evidence" value="ECO:0007669"/>
    <property type="project" value="TreeGrafter"/>
</dbReference>
<dbReference type="Pfam" id="PF04193">
    <property type="entry name" value="PQ-loop"/>
    <property type="match status" value="1"/>
</dbReference>
<dbReference type="AlphaFoldDB" id="A0A1L0BK42"/>
<dbReference type="GO" id="GO:0042147">
    <property type="term" value="P:retrograde transport, endosome to Golgi"/>
    <property type="evidence" value="ECO:0007669"/>
    <property type="project" value="TreeGrafter"/>
</dbReference>
<dbReference type="Proteomes" id="UP000182259">
    <property type="component" value="Chromosome II"/>
</dbReference>
<dbReference type="InterPro" id="IPR052241">
    <property type="entry name" value="SLC66/Scramblase_ANY1"/>
</dbReference>
<reference evidence="6 7" key="1">
    <citation type="submission" date="2016-10" db="EMBL/GenBank/DDBJ databases">
        <authorList>
            <person name="de Groot N.N."/>
        </authorList>
    </citation>
    <scope>NUCLEOTIDE SEQUENCE [LARGE SCALE GENOMIC DNA]</scope>
    <source>
        <strain evidence="6 7">PYCC 4715</strain>
    </source>
</reference>
<gene>
    <name evidence="6" type="ORF">SAMEA4029009_CIC11G00000005986</name>
</gene>
<dbReference type="EMBL" id="LT635765">
    <property type="protein sequence ID" value="SGZ51539.1"/>
    <property type="molecule type" value="Genomic_DNA"/>
</dbReference>
<evidence type="ECO:0000256" key="1">
    <source>
        <dbReference type="ARBA" id="ARBA00004141"/>
    </source>
</evidence>
<evidence type="ECO:0000256" key="4">
    <source>
        <dbReference type="ARBA" id="ARBA00023136"/>
    </source>
</evidence>
<feature type="transmembrane region" description="Helical" evidence="5">
    <location>
        <begin position="52"/>
        <end position="73"/>
    </location>
</feature>